<comment type="caution">
    <text evidence="1">The sequence shown here is derived from an EMBL/GenBank/DDBJ whole genome shotgun (WGS) entry which is preliminary data.</text>
</comment>
<dbReference type="EMBL" id="JAQNDL010000001">
    <property type="protein sequence ID" value="MDC0718136.1"/>
    <property type="molecule type" value="Genomic_DNA"/>
</dbReference>
<proteinExistence type="predicted"/>
<dbReference type="RefSeq" id="WP_272086616.1">
    <property type="nucleotide sequence ID" value="NZ_JAQNDL010000001.1"/>
</dbReference>
<reference evidence="1 2" key="1">
    <citation type="submission" date="2022-11" db="EMBL/GenBank/DDBJ databases">
        <title>Minimal conservation of predation-associated metabolite biosynthetic gene clusters underscores biosynthetic potential of Myxococcota including descriptions for ten novel species: Archangium lansinium sp. nov., Myxococcus landrumus sp. nov., Nannocystis bai.</title>
        <authorList>
            <person name="Ahearne A."/>
            <person name="Stevens C."/>
            <person name="Dowd S."/>
        </authorList>
    </citation>
    <scope>NUCLEOTIDE SEQUENCE [LARGE SCALE GENOMIC DNA]</scope>
    <source>
        <strain evidence="1 2">BB15-2</strain>
    </source>
</reference>
<gene>
    <name evidence="1" type="ORF">POL25_14610</name>
</gene>
<evidence type="ECO:0000313" key="2">
    <source>
        <dbReference type="Proteomes" id="UP001221686"/>
    </source>
</evidence>
<dbReference type="Proteomes" id="UP001221686">
    <property type="component" value="Unassembled WGS sequence"/>
</dbReference>
<keyword evidence="2" id="KW-1185">Reference proteome</keyword>
<evidence type="ECO:0000313" key="1">
    <source>
        <dbReference type="EMBL" id="MDC0718136.1"/>
    </source>
</evidence>
<accession>A0ABT5DWZ7</accession>
<sequence length="179" mass="19574">MPEVRLIPDPTLARAEIVARLRALGLTLEEEATRKHTRTRTIWMRGDAASVRLVDHHIVGERLAVVDGDMHDDIVQALAPVDRATLLATIADPTTIAAMPALRRLCLLEHHDPSPELRVLLARALQAPLLLLRTSAMAAALCLAPPHALWALELAASHEPVAGLRERYSRSIAYHGTLA</sequence>
<organism evidence="1 2">
    <name type="scientific">Nannocystis bainbridge</name>
    <dbReference type="NCBI Taxonomy" id="2995303"/>
    <lineage>
        <taxon>Bacteria</taxon>
        <taxon>Pseudomonadati</taxon>
        <taxon>Myxococcota</taxon>
        <taxon>Polyangia</taxon>
        <taxon>Nannocystales</taxon>
        <taxon>Nannocystaceae</taxon>
        <taxon>Nannocystis</taxon>
    </lineage>
</organism>
<protein>
    <submittedName>
        <fullName evidence="1">Uncharacterized protein</fullName>
    </submittedName>
</protein>
<name>A0ABT5DWZ7_9BACT</name>